<evidence type="ECO:0000313" key="2">
    <source>
        <dbReference type="EMBL" id="KAG2641572.1"/>
    </source>
</evidence>
<reference evidence="2" key="1">
    <citation type="submission" date="2020-05" db="EMBL/GenBank/DDBJ databases">
        <title>WGS assembly of Panicum virgatum.</title>
        <authorList>
            <person name="Lovell J.T."/>
            <person name="Jenkins J."/>
            <person name="Shu S."/>
            <person name="Juenger T.E."/>
            <person name="Schmutz J."/>
        </authorList>
    </citation>
    <scope>NUCLEOTIDE SEQUENCE</scope>
    <source>
        <strain evidence="2">AP13</strain>
    </source>
</reference>
<dbReference type="Proteomes" id="UP000823388">
    <property type="component" value="Chromosome 2K"/>
</dbReference>
<accession>A0A8T0VZK9</accession>
<protein>
    <submittedName>
        <fullName evidence="2">Uncharacterized protein</fullName>
    </submittedName>
</protein>
<dbReference type="AlphaFoldDB" id="A0A8T0VZK9"/>
<feature type="region of interest" description="Disordered" evidence="1">
    <location>
        <begin position="1"/>
        <end position="29"/>
    </location>
</feature>
<evidence type="ECO:0000256" key="1">
    <source>
        <dbReference type="SAM" id="MobiDB-lite"/>
    </source>
</evidence>
<keyword evidence="3" id="KW-1185">Reference proteome</keyword>
<sequence length="191" mass="20515">MQRLHGRGGVVVDDGANGDGPGSTAATAGRYTLNQQRQTGKQHRHLLGLCRPSSGDEHRLAKGIFIFVPMLSSNHVMSKAREIPASRGSSRMAGSCGPWCGGSWPVRQLQQLLGRGGVWPVRARALGRGRGGRGTERRAWIRGFTVVDNITAQAEANIDLLALTLDLANLSTAFARNVGIQECTRLCWCSA</sequence>
<proteinExistence type="predicted"/>
<organism evidence="2 3">
    <name type="scientific">Panicum virgatum</name>
    <name type="common">Blackwell switchgrass</name>
    <dbReference type="NCBI Taxonomy" id="38727"/>
    <lineage>
        <taxon>Eukaryota</taxon>
        <taxon>Viridiplantae</taxon>
        <taxon>Streptophyta</taxon>
        <taxon>Embryophyta</taxon>
        <taxon>Tracheophyta</taxon>
        <taxon>Spermatophyta</taxon>
        <taxon>Magnoliopsida</taxon>
        <taxon>Liliopsida</taxon>
        <taxon>Poales</taxon>
        <taxon>Poaceae</taxon>
        <taxon>PACMAD clade</taxon>
        <taxon>Panicoideae</taxon>
        <taxon>Panicodae</taxon>
        <taxon>Paniceae</taxon>
        <taxon>Panicinae</taxon>
        <taxon>Panicum</taxon>
        <taxon>Panicum sect. Hiantes</taxon>
    </lineage>
</organism>
<dbReference type="EMBL" id="CM029039">
    <property type="protein sequence ID" value="KAG2641572.1"/>
    <property type="molecule type" value="Genomic_DNA"/>
</dbReference>
<comment type="caution">
    <text evidence="2">The sequence shown here is derived from an EMBL/GenBank/DDBJ whole genome shotgun (WGS) entry which is preliminary data.</text>
</comment>
<name>A0A8T0VZK9_PANVG</name>
<evidence type="ECO:0000313" key="3">
    <source>
        <dbReference type="Proteomes" id="UP000823388"/>
    </source>
</evidence>
<gene>
    <name evidence="2" type="ORF">PVAP13_2KG180074</name>
</gene>